<comment type="caution">
    <text evidence="1">The sequence shown here is derived from an EMBL/GenBank/DDBJ whole genome shotgun (WGS) entry which is preliminary data.</text>
</comment>
<dbReference type="RefSeq" id="WP_174497392.1">
    <property type="nucleotide sequence ID" value="NZ_CADDWK010000014.1"/>
</dbReference>
<organism evidence="1 2">
    <name type="scientific">Salirhabdus euzebyi</name>
    <dbReference type="NCBI Taxonomy" id="394506"/>
    <lineage>
        <taxon>Bacteria</taxon>
        <taxon>Bacillati</taxon>
        <taxon>Bacillota</taxon>
        <taxon>Bacilli</taxon>
        <taxon>Bacillales</taxon>
        <taxon>Bacillaceae</taxon>
        <taxon>Salirhabdus</taxon>
    </lineage>
</organism>
<dbReference type="InterPro" id="IPR009776">
    <property type="entry name" value="Spore_0_M"/>
</dbReference>
<dbReference type="PANTHER" id="PTHR40053:SF1">
    <property type="entry name" value="SPORULATION-CONTROL PROTEIN SPO0M"/>
    <property type="match status" value="1"/>
</dbReference>
<reference evidence="1 2" key="1">
    <citation type="submission" date="2020-08" db="EMBL/GenBank/DDBJ databases">
        <title>Genomic Encyclopedia of Type Strains, Phase IV (KMG-IV): sequencing the most valuable type-strain genomes for metagenomic binning, comparative biology and taxonomic classification.</title>
        <authorList>
            <person name="Goeker M."/>
        </authorList>
    </citation>
    <scope>NUCLEOTIDE SEQUENCE [LARGE SCALE GENOMIC DNA]</scope>
    <source>
        <strain evidence="1 2">DSM 19612</strain>
    </source>
</reference>
<dbReference type="Pfam" id="PF07070">
    <property type="entry name" value="Spo0M"/>
    <property type="match status" value="1"/>
</dbReference>
<protein>
    <submittedName>
        <fullName evidence="1">Sporulation-control protein</fullName>
    </submittedName>
</protein>
<dbReference type="EMBL" id="JACHGH010000012">
    <property type="protein sequence ID" value="MBB6454770.1"/>
    <property type="molecule type" value="Genomic_DNA"/>
</dbReference>
<evidence type="ECO:0000313" key="1">
    <source>
        <dbReference type="EMBL" id="MBB6454770.1"/>
    </source>
</evidence>
<dbReference type="Proteomes" id="UP000581688">
    <property type="component" value="Unassembled WGS sequence"/>
</dbReference>
<sequence>MLKKWLASVGIGNAKVDTQLENDHLLPGGEVKGKVFVKGGSTEQQVDRIQLFVMTEAVREKDDRKVYEKVVIDSFTIGDSFVIGGGEEKSLNFNFQLPIHTPPTLGRTKVWIQTGLDVPNAIDPNDRDYVKVDPHSSVQVVLEALTNHLGFQLRKVEMEYSKRYRYVQEFEFLPSTEFRRDLDELEAMFFVKPNGLELVLQVDRRAKGLGGLFAEALDMDESFVRVSFSNEELAAGSKPIANHLKQTIKQFS</sequence>
<evidence type="ECO:0000313" key="2">
    <source>
        <dbReference type="Proteomes" id="UP000581688"/>
    </source>
</evidence>
<gene>
    <name evidence="1" type="ORF">HNQ94_003259</name>
</gene>
<keyword evidence="2" id="KW-1185">Reference proteome</keyword>
<accession>A0A841Q8N8</accession>
<dbReference type="AlphaFoldDB" id="A0A841Q8N8"/>
<name>A0A841Q8N8_9BACI</name>
<proteinExistence type="predicted"/>
<dbReference type="PANTHER" id="PTHR40053">
    <property type="entry name" value="SPORULATION-CONTROL PROTEIN SPO0M"/>
    <property type="match status" value="1"/>
</dbReference>